<dbReference type="SUPFAM" id="SSF50978">
    <property type="entry name" value="WD40 repeat-like"/>
    <property type="match status" value="1"/>
</dbReference>
<reference evidence="4 5" key="1">
    <citation type="submission" date="2018-06" db="EMBL/GenBank/DDBJ databases">
        <title>A transcriptomic atlas of mushroom development highlights an independent origin of complex multicellularity.</title>
        <authorList>
            <consortium name="DOE Joint Genome Institute"/>
            <person name="Krizsan K."/>
            <person name="Almasi E."/>
            <person name="Merenyi Z."/>
            <person name="Sahu N."/>
            <person name="Viragh M."/>
            <person name="Koszo T."/>
            <person name="Mondo S."/>
            <person name="Kiss B."/>
            <person name="Balint B."/>
            <person name="Kues U."/>
            <person name="Barry K."/>
            <person name="Hegedus J.C."/>
            <person name="Henrissat B."/>
            <person name="Johnson J."/>
            <person name="Lipzen A."/>
            <person name="Ohm R."/>
            <person name="Nagy I."/>
            <person name="Pangilinan J."/>
            <person name="Yan J."/>
            <person name="Xiong Y."/>
            <person name="Grigoriev I.V."/>
            <person name="Hibbett D.S."/>
            <person name="Nagy L.G."/>
        </authorList>
    </citation>
    <scope>NUCLEOTIDE SEQUENCE [LARGE SCALE GENOMIC DNA]</scope>
    <source>
        <strain evidence="4 5">SZMC22713</strain>
    </source>
</reference>
<feature type="domain" description="Anaphase-promoting complex subunit 4-like WD40" evidence="3">
    <location>
        <begin position="17"/>
        <end position="66"/>
    </location>
</feature>
<accession>A0A4Y7PMT7</accession>
<keyword evidence="1" id="KW-0853">WD repeat</keyword>
<feature type="repeat" description="WD" evidence="1">
    <location>
        <begin position="20"/>
        <end position="53"/>
    </location>
</feature>
<dbReference type="Proteomes" id="UP000294933">
    <property type="component" value="Unassembled WGS sequence"/>
</dbReference>
<organism evidence="4 5">
    <name type="scientific">Rickenella mellea</name>
    <dbReference type="NCBI Taxonomy" id="50990"/>
    <lineage>
        <taxon>Eukaryota</taxon>
        <taxon>Fungi</taxon>
        <taxon>Dikarya</taxon>
        <taxon>Basidiomycota</taxon>
        <taxon>Agaricomycotina</taxon>
        <taxon>Agaricomycetes</taxon>
        <taxon>Hymenochaetales</taxon>
        <taxon>Rickenellaceae</taxon>
        <taxon>Rickenella</taxon>
    </lineage>
</organism>
<dbReference type="VEuPathDB" id="FungiDB:BD410DRAFT_808522"/>
<feature type="transmembrane region" description="Helical" evidence="2">
    <location>
        <begin position="348"/>
        <end position="371"/>
    </location>
</feature>
<dbReference type="PROSITE" id="PS50082">
    <property type="entry name" value="WD_REPEATS_2"/>
    <property type="match status" value="1"/>
</dbReference>
<dbReference type="EMBL" id="ML170257">
    <property type="protein sequence ID" value="TDL15909.1"/>
    <property type="molecule type" value="Genomic_DNA"/>
</dbReference>
<dbReference type="AlphaFoldDB" id="A0A4Y7PMT7"/>
<dbReference type="SMART" id="SM00320">
    <property type="entry name" value="WD40"/>
    <property type="match status" value="2"/>
</dbReference>
<dbReference type="STRING" id="50990.A0A4Y7PMT7"/>
<dbReference type="OrthoDB" id="2752061at2759"/>
<dbReference type="PANTHER" id="PTHR19879">
    <property type="entry name" value="TRANSCRIPTION INITIATION FACTOR TFIID"/>
    <property type="match status" value="1"/>
</dbReference>
<keyword evidence="5" id="KW-1185">Reference proteome</keyword>
<dbReference type="InterPro" id="IPR015943">
    <property type="entry name" value="WD40/YVTN_repeat-like_dom_sf"/>
</dbReference>
<name>A0A4Y7PMT7_9AGAM</name>
<evidence type="ECO:0000313" key="5">
    <source>
        <dbReference type="Proteomes" id="UP000294933"/>
    </source>
</evidence>
<protein>
    <submittedName>
        <fullName evidence="4">WD40 repeat-like protein</fullName>
    </submittedName>
</protein>
<keyword evidence="2" id="KW-0472">Membrane</keyword>
<dbReference type="Pfam" id="PF12894">
    <property type="entry name" value="ANAPC4_WD40"/>
    <property type="match status" value="1"/>
</dbReference>
<dbReference type="InterPro" id="IPR024977">
    <property type="entry name" value="Apc4-like_WD40_dom"/>
</dbReference>
<evidence type="ECO:0000256" key="2">
    <source>
        <dbReference type="SAM" id="Phobius"/>
    </source>
</evidence>
<dbReference type="InterPro" id="IPR036322">
    <property type="entry name" value="WD40_repeat_dom_sf"/>
</dbReference>
<sequence length="374" mass="40392">MPLTYTLKRVLEDERVPDATTVAFSPDGLLLATGSSSGRVAIWSVEEGQVMDTFLGRSAVTALIWKQGGTKQRGSHGFIFIGWHQGDIAVIQVFEGTVRIEGYLAHDVPVEAIAFKANPMRLATGGSDQVRTWAMTDAPAAKPLHFMSKPESTAANAGQARRVASLHWLDHTEHLLASFVYHGIVMYDAVTSQIVQVLHIPTMISLSPDNQTIVVHNLNGGFDSYELKTGKLVKEYRPHVPESGSGAILPFPSLYVHSGSAILGGMPTGATCWDTADGFILTTLEHAAGTVQALAAHYIDAKDLFLLATGVSKPSSRDAPIAAHIYQTIDMVDESTRRTHCMQAASTAIIHLPFPVPYFVSLLIIAALVLLKMI</sequence>
<keyword evidence="2" id="KW-1133">Transmembrane helix</keyword>
<dbReference type="Gene3D" id="2.130.10.10">
    <property type="entry name" value="YVTN repeat-like/Quinoprotein amine dehydrogenase"/>
    <property type="match status" value="1"/>
</dbReference>
<dbReference type="PANTHER" id="PTHR19879:SF9">
    <property type="entry name" value="TRANSCRIPTION INITIATION FACTOR TFIID SUBUNIT 5"/>
    <property type="match status" value="1"/>
</dbReference>
<evidence type="ECO:0000313" key="4">
    <source>
        <dbReference type="EMBL" id="TDL15909.1"/>
    </source>
</evidence>
<evidence type="ECO:0000259" key="3">
    <source>
        <dbReference type="Pfam" id="PF12894"/>
    </source>
</evidence>
<keyword evidence="2" id="KW-0812">Transmembrane</keyword>
<proteinExistence type="predicted"/>
<dbReference type="InterPro" id="IPR001680">
    <property type="entry name" value="WD40_rpt"/>
</dbReference>
<evidence type="ECO:0000256" key="1">
    <source>
        <dbReference type="PROSITE-ProRule" id="PRU00221"/>
    </source>
</evidence>
<gene>
    <name evidence="4" type="ORF">BD410DRAFT_808522</name>
</gene>